<feature type="chain" id="PRO_5010124811" evidence="1">
    <location>
        <begin position="21"/>
        <end position="101"/>
    </location>
</feature>
<dbReference type="HOGENOM" id="CLU_2291955_0_0_1"/>
<evidence type="ECO:0000313" key="2">
    <source>
        <dbReference type="EMBL" id="CEF87520.1"/>
    </source>
</evidence>
<keyword evidence="4" id="KW-1185">Reference proteome</keyword>
<proteinExistence type="predicted"/>
<dbReference type="EMBL" id="HG970334">
    <property type="protein sequence ID" value="CEF87520.1"/>
    <property type="molecule type" value="Genomic_DNA"/>
</dbReference>
<sequence length="101" mass="11307">MTYVILGELYLTLLCGGLSASNFSYFSGPCNFIPEELTWVLAICSGFVPKRSTWCDNLLLQSWTLSETDRSHYLTEKVTETMTDKVTVTETPPPETVTKTS</sequence>
<protein>
    <submittedName>
        <fullName evidence="2">Chromosome 3, complete genome</fullName>
    </submittedName>
</protein>
<dbReference type="RefSeq" id="XP_011324341.1">
    <property type="nucleotide sequence ID" value="XM_011326039.1"/>
</dbReference>
<evidence type="ECO:0000313" key="3">
    <source>
        <dbReference type="EnsemblFungi" id="CEF87520"/>
    </source>
</evidence>
<organism evidence="2 4">
    <name type="scientific">Gibberella zeae (strain ATCC MYA-4620 / CBS 123657 / FGSC 9075 / NRRL 31084 / PH-1)</name>
    <name type="common">Wheat head blight fungus</name>
    <name type="synonym">Fusarium graminearum</name>
    <dbReference type="NCBI Taxonomy" id="229533"/>
    <lineage>
        <taxon>Eukaryota</taxon>
        <taxon>Fungi</taxon>
        <taxon>Dikarya</taxon>
        <taxon>Ascomycota</taxon>
        <taxon>Pezizomycotina</taxon>
        <taxon>Sordariomycetes</taxon>
        <taxon>Hypocreomycetidae</taxon>
        <taxon>Hypocreales</taxon>
        <taxon>Nectriaceae</taxon>
        <taxon>Fusarium</taxon>
    </lineage>
</organism>
<feature type="signal peptide" evidence="1">
    <location>
        <begin position="1"/>
        <end position="20"/>
    </location>
</feature>
<name>I1S7I2_GIBZE</name>
<dbReference type="KEGG" id="fgr:FGSG_12805"/>
<dbReference type="VEuPathDB" id="FungiDB:FGRAMPH1_01G18689"/>
<dbReference type="EnsemblFungi" id="CEF87520">
    <property type="protein sequence ID" value="CEF87520"/>
    <property type="gene ID" value="FGRRES_12805"/>
</dbReference>
<keyword evidence="1" id="KW-0732">Signal</keyword>
<evidence type="ECO:0000256" key="1">
    <source>
        <dbReference type="SAM" id="SignalP"/>
    </source>
</evidence>
<gene>
    <name evidence="2" type="ORF">FGRAMPH1_01T18689</name>
</gene>
<accession>A0A098E087</accession>
<dbReference type="Proteomes" id="UP000070720">
    <property type="component" value="Chromosome 3"/>
</dbReference>
<dbReference type="InParanoid" id="I1S7I2"/>
<reference evidence="3 4" key="1">
    <citation type="journal article" date="2007" name="Science">
        <title>The Fusarium graminearum genome reveals a link between localized polymorphism and pathogen specialization.</title>
        <authorList>
            <person name="Cuomo C.A."/>
            <person name="Gueldener U."/>
            <person name="Xu J.-R."/>
            <person name="Trail F."/>
            <person name="Turgeon B.G."/>
            <person name="Di Pietro A."/>
            <person name="Walton J.D."/>
            <person name="Ma L.-J."/>
            <person name="Baker S.E."/>
            <person name="Rep M."/>
            <person name="Adam G."/>
            <person name="Antoniw J."/>
            <person name="Baldwin T."/>
            <person name="Calvo S.E."/>
            <person name="Chang Y.-L."/>
            <person name="DeCaprio D."/>
            <person name="Gale L.R."/>
            <person name="Gnerre S."/>
            <person name="Goswami R.S."/>
            <person name="Hammond-Kosack K."/>
            <person name="Harris L.J."/>
            <person name="Hilburn K."/>
            <person name="Kennell J.C."/>
            <person name="Kroken S."/>
            <person name="Magnuson J.K."/>
            <person name="Mannhaupt G."/>
            <person name="Mauceli E.W."/>
            <person name="Mewes H.-W."/>
            <person name="Mitterbauer R."/>
            <person name="Muehlbauer G."/>
            <person name="Muensterkoetter M."/>
            <person name="Nelson D."/>
            <person name="O'Donnell K."/>
            <person name="Ouellet T."/>
            <person name="Qi W."/>
            <person name="Quesneville H."/>
            <person name="Roncero M.I.G."/>
            <person name="Seong K.-Y."/>
            <person name="Tetko I.V."/>
            <person name="Urban M."/>
            <person name="Waalwijk C."/>
            <person name="Ward T.J."/>
            <person name="Yao J."/>
            <person name="Birren B.W."/>
            <person name="Kistler H.C."/>
        </authorList>
    </citation>
    <scope>NUCLEOTIDE SEQUENCE [LARGE SCALE GENOMIC DNA]</scope>
    <source>
        <strain evidence="4">ATCC MYA-4620 / CBS 123657 / FGSC 9075 / NRRL 31084 / PH-1</strain>
        <strain evidence="3">PH-1 / ATCC MYA-4620 / FGSC 9075 / NRRL 31084</strain>
    </source>
</reference>
<reference evidence="2 4" key="3">
    <citation type="journal article" date="2015" name="BMC Genomics">
        <title>The completed genome sequence of the pathogenic ascomycete fungus Fusarium graminearum.</title>
        <authorList>
            <person name="King R."/>
            <person name="Urban M."/>
            <person name="Hammond-Kosack M.C."/>
            <person name="Hassani-Pak K."/>
            <person name="Hammond-Kosack K.E."/>
        </authorList>
    </citation>
    <scope>NUCLEOTIDE SEQUENCE [LARGE SCALE GENOMIC DNA]</scope>
    <source>
        <strain evidence="4">ATCC MYA-4620 / CBS 123657 / FGSC 9075 / NRRL 31084 / PH-1</strain>
        <strain evidence="2">PH-1</strain>
    </source>
</reference>
<accession>I1S7I2</accession>
<reference evidence="3" key="4">
    <citation type="submission" date="2017-01" db="UniProtKB">
        <authorList>
            <consortium name="EnsemblFungi"/>
        </authorList>
    </citation>
    <scope>IDENTIFICATION</scope>
    <source>
        <strain evidence="3">PH-1 / ATCC MYA-4620 / FGSC 9075 / NRRL 31084</strain>
    </source>
</reference>
<evidence type="ECO:0000313" key="4">
    <source>
        <dbReference type="Proteomes" id="UP000070720"/>
    </source>
</evidence>
<reference evidence="3 4" key="2">
    <citation type="journal article" date="2010" name="Nature">
        <title>Comparative genomics reveals mobile pathogenicity chromosomes in Fusarium.</title>
        <authorList>
            <person name="Ma L.J."/>
            <person name="van der Does H.C."/>
            <person name="Borkovich K.A."/>
            <person name="Coleman J.J."/>
            <person name="Daboussi M.J."/>
            <person name="Di Pietro A."/>
            <person name="Dufresne M."/>
            <person name="Freitag M."/>
            <person name="Grabherr M."/>
            <person name="Henrissat B."/>
            <person name="Houterman P.M."/>
            <person name="Kang S."/>
            <person name="Shim W.B."/>
            <person name="Woloshuk C."/>
            <person name="Xie X."/>
            <person name="Xu J.R."/>
            <person name="Antoniw J."/>
            <person name="Baker S.E."/>
            <person name="Bluhm B.H."/>
            <person name="Breakspear A."/>
            <person name="Brown D.W."/>
            <person name="Butchko R.A."/>
            <person name="Chapman S."/>
            <person name="Coulson R."/>
            <person name="Coutinho P.M."/>
            <person name="Danchin E.G."/>
            <person name="Diener A."/>
            <person name="Gale L.R."/>
            <person name="Gardiner D.M."/>
            <person name="Goff S."/>
            <person name="Hammond-Kosack K.E."/>
            <person name="Hilburn K."/>
            <person name="Hua-Van A."/>
            <person name="Jonkers W."/>
            <person name="Kazan K."/>
            <person name="Kodira C.D."/>
            <person name="Koehrsen M."/>
            <person name="Kumar L."/>
            <person name="Lee Y.H."/>
            <person name="Li L."/>
            <person name="Manners J.M."/>
            <person name="Miranda-Saavedra D."/>
            <person name="Mukherjee M."/>
            <person name="Park G."/>
            <person name="Park J."/>
            <person name="Park S.Y."/>
            <person name="Proctor R.H."/>
            <person name="Regev A."/>
            <person name="Ruiz-Roldan M.C."/>
            <person name="Sain D."/>
            <person name="Sakthikumar S."/>
            <person name="Sykes S."/>
            <person name="Schwartz D.C."/>
            <person name="Turgeon B.G."/>
            <person name="Wapinski I."/>
            <person name="Yoder O."/>
            <person name="Young S."/>
            <person name="Zeng Q."/>
            <person name="Zhou S."/>
            <person name="Galagan J."/>
            <person name="Cuomo C.A."/>
            <person name="Kistler H.C."/>
            <person name="Rep M."/>
        </authorList>
    </citation>
    <scope>GENOME REANNOTATION</scope>
    <source>
        <strain evidence="4">ATCC MYA-4620 / CBS 123657 / FGSC 9075 / NRRL 31084 / PH-1</strain>
        <strain evidence="3">PH-1 / ATCC MYA-4620 / FGSC 9075 / NRRL 31084</strain>
    </source>
</reference>
<dbReference type="AlphaFoldDB" id="I1S7I2"/>